<protein>
    <recommendedName>
        <fullName evidence="3">Sarcosine oxidase subunit gamma</fullName>
    </recommendedName>
</protein>
<dbReference type="OrthoDB" id="9814782at2"/>
<gene>
    <name evidence="1" type="ORF">P775_27440</name>
</gene>
<organism evidence="1 2">
    <name type="scientific">Puniceibacterium antarcticum</name>
    <dbReference type="NCBI Taxonomy" id="1206336"/>
    <lineage>
        <taxon>Bacteria</taxon>
        <taxon>Pseudomonadati</taxon>
        <taxon>Pseudomonadota</taxon>
        <taxon>Alphaproteobacteria</taxon>
        <taxon>Rhodobacterales</taxon>
        <taxon>Paracoccaceae</taxon>
        <taxon>Puniceibacterium</taxon>
    </lineage>
</organism>
<accession>A0A2G8QWP0</accession>
<dbReference type="InterPro" id="IPR007375">
    <property type="entry name" value="SoxG"/>
</dbReference>
<name>A0A2G8QWP0_9RHOB</name>
<keyword evidence="2" id="KW-1185">Reference proteome</keyword>
<dbReference type="RefSeq" id="WP_099913732.1">
    <property type="nucleotide sequence ID" value="NZ_AWWI01000182.1"/>
</dbReference>
<dbReference type="Gene3D" id="3.30.1360.120">
    <property type="entry name" value="Probable tRNA modification gtpase trme, domain 1"/>
    <property type="match status" value="1"/>
</dbReference>
<reference evidence="1 2" key="1">
    <citation type="submission" date="2013-09" db="EMBL/GenBank/DDBJ databases">
        <title>Genome sequencing of Phaeobacter antarcticus sp. nov. SM1211.</title>
        <authorList>
            <person name="Zhang X.-Y."/>
            <person name="Liu C."/>
            <person name="Chen X.-L."/>
            <person name="Xie B.-B."/>
            <person name="Qin Q.-L."/>
            <person name="Rong J.-C."/>
            <person name="Zhang Y.-Z."/>
        </authorList>
    </citation>
    <scope>NUCLEOTIDE SEQUENCE [LARGE SCALE GENOMIC DNA]</scope>
    <source>
        <strain evidence="1 2">SM1211</strain>
    </source>
</reference>
<dbReference type="InterPro" id="IPR027266">
    <property type="entry name" value="TrmE/GcvT-like"/>
</dbReference>
<evidence type="ECO:0008006" key="3">
    <source>
        <dbReference type="Google" id="ProtNLM"/>
    </source>
</evidence>
<dbReference type="EMBL" id="AWWI01000182">
    <property type="protein sequence ID" value="PIL13700.1"/>
    <property type="molecule type" value="Genomic_DNA"/>
</dbReference>
<proteinExistence type="predicted"/>
<evidence type="ECO:0000313" key="2">
    <source>
        <dbReference type="Proteomes" id="UP000231259"/>
    </source>
</evidence>
<evidence type="ECO:0000313" key="1">
    <source>
        <dbReference type="EMBL" id="PIL13700.1"/>
    </source>
</evidence>
<sequence>MSEPVSALNRATFDGLAHVQEAGLQGMITLRGTVLDEGFAKAVSDVTGLALPGQRGVVSGGDSTLVWMSPDELLLLCPHGDTSDRVAKLTAALGDTHALVVDVSDARAIFTLSGPQLREVVAKLAPVDMSPAAFQPGTVRRTRFAQVAAAVWLSDAETAQIICFRSVAPYMFALLCNAATPGTAVGIF</sequence>
<dbReference type="SUPFAM" id="SSF103025">
    <property type="entry name" value="Folate-binding domain"/>
    <property type="match status" value="1"/>
</dbReference>
<dbReference type="AlphaFoldDB" id="A0A2G8QWP0"/>
<dbReference type="Proteomes" id="UP000231259">
    <property type="component" value="Unassembled WGS sequence"/>
</dbReference>
<comment type="caution">
    <text evidence="1">The sequence shown here is derived from an EMBL/GenBank/DDBJ whole genome shotgun (WGS) entry which is preliminary data.</text>
</comment>
<dbReference type="Gene3D" id="3.30.70.1520">
    <property type="entry name" value="Heterotetrameric sarcosine oxidase"/>
    <property type="match status" value="1"/>
</dbReference>
<dbReference type="Pfam" id="PF04268">
    <property type="entry name" value="SoxG"/>
    <property type="match status" value="1"/>
</dbReference>